<feature type="signal peptide" evidence="2">
    <location>
        <begin position="1"/>
        <end position="25"/>
    </location>
</feature>
<dbReference type="PROSITE" id="PS51257">
    <property type="entry name" value="PROKAR_LIPOPROTEIN"/>
    <property type="match status" value="1"/>
</dbReference>
<gene>
    <name evidence="3" type="ORF">AWC30_07935</name>
</gene>
<dbReference type="Gene3D" id="3.40.1000.10">
    <property type="entry name" value="Mog1/PsbP, alpha/beta/alpha sandwich"/>
    <property type="match status" value="1"/>
</dbReference>
<evidence type="ECO:0000256" key="2">
    <source>
        <dbReference type="SAM" id="SignalP"/>
    </source>
</evidence>
<dbReference type="InterPro" id="IPR019674">
    <property type="entry name" value="Lipoprotein_LpqN/LpqT-like"/>
</dbReference>
<evidence type="ECO:0008006" key="5">
    <source>
        <dbReference type="Google" id="ProtNLM"/>
    </source>
</evidence>
<evidence type="ECO:0000313" key="4">
    <source>
        <dbReference type="Proteomes" id="UP000193090"/>
    </source>
</evidence>
<dbReference type="RefSeq" id="WP_109561973.1">
    <property type="nucleotide sequence ID" value="NZ_JACKSN010000024.1"/>
</dbReference>
<evidence type="ECO:0000313" key="3">
    <source>
        <dbReference type="EMBL" id="ORX05754.1"/>
    </source>
</evidence>
<comment type="caution">
    <text evidence="3">The sequence shown here is derived from an EMBL/GenBank/DDBJ whole genome shotgun (WGS) entry which is preliminary data.</text>
</comment>
<accession>A0A1X2EL63</accession>
<proteinExistence type="predicted"/>
<keyword evidence="1 2" id="KW-0732">Signal</keyword>
<evidence type="ECO:0000256" key="1">
    <source>
        <dbReference type="ARBA" id="ARBA00022729"/>
    </source>
</evidence>
<dbReference type="Proteomes" id="UP000193090">
    <property type="component" value="Unassembled WGS sequence"/>
</dbReference>
<dbReference type="Pfam" id="PF10738">
    <property type="entry name" value="Lpp-LpqN"/>
    <property type="match status" value="1"/>
</dbReference>
<feature type="chain" id="PRO_5038521839" description="Lipoprotein LpqN" evidence="2">
    <location>
        <begin position="26"/>
        <end position="218"/>
    </location>
</feature>
<dbReference type="OrthoDB" id="4749152at2"/>
<reference evidence="3 4" key="1">
    <citation type="submission" date="2016-01" db="EMBL/GenBank/DDBJ databases">
        <title>The new phylogeny of the genus Mycobacterium.</title>
        <authorList>
            <person name="Tarcisio F."/>
            <person name="Conor M."/>
            <person name="Antonella G."/>
            <person name="Elisabetta G."/>
            <person name="Giulia F.S."/>
            <person name="Sara T."/>
            <person name="Anna F."/>
            <person name="Clotilde B."/>
            <person name="Roberto B."/>
            <person name="Veronica D.S."/>
            <person name="Fabio R."/>
            <person name="Monica P."/>
            <person name="Olivier J."/>
            <person name="Enrico T."/>
            <person name="Nicola S."/>
        </authorList>
    </citation>
    <scope>NUCLEOTIDE SEQUENCE [LARGE SCALE GENOMIC DNA]</scope>
    <source>
        <strain evidence="3 4">DSM 44153</strain>
    </source>
</reference>
<dbReference type="STRING" id="1798.AWC30_07935"/>
<keyword evidence="4" id="KW-1185">Reference proteome</keyword>
<protein>
    <recommendedName>
        <fullName evidence="5">Lipoprotein LpqN</fullName>
    </recommendedName>
</protein>
<sequence length="218" mass="23462">MTAVRAAVFAAVALPALLAGCSSHPPDYQSIWTTTTTTTTESDDPGERPVPIAEYLEDHGVKGQLVDPADLTDLTVSIPTPPGWAKSTNRHYSPEAVVIAKDDDYPVAILLVMKLDGDFDVAEAIRHGNADAQLNENFTELDASTADYQGFPSSSIEGSYDYLARRLHSYNRIVIATGAAPVAQRYLVQLTVTSLAEETVTHSDDVESIIDGFRVAVP</sequence>
<organism evidence="3 4">
    <name type="scientific">Mycolicibacillus trivialis</name>
    <dbReference type="NCBI Taxonomy" id="1798"/>
    <lineage>
        <taxon>Bacteria</taxon>
        <taxon>Bacillati</taxon>
        <taxon>Actinomycetota</taxon>
        <taxon>Actinomycetes</taxon>
        <taxon>Mycobacteriales</taxon>
        <taxon>Mycobacteriaceae</taxon>
        <taxon>Mycolicibacillus</taxon>
    </lineage>
</organism>
<name>A0A1X2EL63_9MYCO</name>
<dbReference type="AlphaFoldDB" id="A0A1X2EL63"/>
<dbReference type="EMBL" id="LQPZ01000017">
    <property type="protein sequence ID" value="ORX05754.1"/>
    <property type="molecule type" value="Genomic_DNA"/>
</dbReference>